<sequence>MKIARYLAHGAEHHGVVDGDNVTAIDGSIFDSQIKLTDHTHALSDVKLLSPVVPGKILAMGLNYTSHVGDRPAPEYPMIFHKTPTSVIGPEDSIVRPKEVQRFDAEGEMVVVIKDKCRNVSKDDALNHVLGYTCGNDVSARDWQQKDRRENNSDWWRAKSADTFSPMGPWIETEADPHAQHLRTRVNGTEEQNETTAHLIFDVPTMIEFITRYVTLEAGDCIFTGTPGTTSDMADGAVCEIDISGIGVLRNPVKLES</sequence>
<dbReference type="AlphaFoldDB" id="A0AA35RUW1"/>
<dbReference type="Pfam" id="PF01557">
    <property type="entry name" value="FAA_hydrolase"/>
    <property type="match status" value="1"/>
</dbReference>
<dbReference type="InterPro" id="IPR036663">
    <property type="entry name" value="Fumarylacetoacetase_C_sf"/>
</dbReference>
<dbReference type="PANTHER" id="PTHR42796">
    <property type="entry name" value="FUMARYLACETOACETATE HYDROLASE DOMAIN-CONTAINING PROTEIN 2A-RELATED"/>
    <property type="match status" value="1"/>
</dbReference>
<dbReference type="GO" id="GO:0003824">
    <property type="term" value="F:catalytic activity"/>
    <property type="evidence" value="ECO:0007669"/>
    <property type="project" value="InterPro"/>
</dbReference>
<dbReference type="InterPro" id="IPR051121">
    <property type="entry name" value="FAH"/>
</dbReference>
<accession>A0AA35RUW1</accession>
<dbReference type="GO" id="GO:0044281">
    <property type="term" value="P:small molecule metabolic process"/>
    <property type="evidence" value="ECO:0007669"/>
    <property type="project" value="UniProtKB-ARBA"/>
</dbReference>
<gene>
    <name evidence="5" type="ORF">GBAR_LOCUS10984</name>
</gene>
<evidence type="ECO:0000256" key="2">
    <source>
        <dbReference type="ARBA" id="ARBA00022723"/>
    </source>
</evidence>
<keyword evidence="6" id="KW-1185">Reference proteome</keyword>
<dbReference type="InterPro" id="IPR011234">
    <property type="entry name" value="Fumarylacetoacetase-like_C"/>
</dbReference>
<dbReference type="GO" id="GO:0046872">
    <property type="term" value="F:metal ion binding"/>
    <property type="evidence" value="ECO:0007669"/>
    <property type="project" value="UniProtKB-KW"/>
</dbReference>
<evidence type="ECO:0000259" key="4">
    <source>
        <dbReference type="Pfam" id="PF10370"/>
    </source>
</evidence>
<dbReference type="EMBL" id="CASHTH010001687">
    <property type="protein sequence ID" value="CAI8018163.1"/>
    <property type="molecule type" value="Genomic_DNA"/>
</dbReference>
<feature type="domain" description="Rv2993c-like N-terminal" evidence="4">
    <location>
        <begin position="1"/>
        <end position="51"/>
    </location>
</feature>
<protein>
    <submittedName>
        <fullName evidence="5">Uncharacterized protein AF_2225</fullName>
    </submittedName>
</protein>
<dbReference type="Gene3D" id="2.30.30.370">
    <property type="entry name" value="FAH"/>
    <property type="match status" value="1"/>
</dbReference>
<name>A0AA35RUW1_GEOBA</name>
<feature type="domain" description="Fumarylacetoacetase-like C-terminal" evidence="3">
    <location>
        <begin position="56"/>
        <end position="253"/>
    </location>
</feature>
<dbReference type="InterPro" id="IPR018833">
    <property type="entry name" value="Rv2993c-like_N"/>
</dbReference>
<evidence type="ECO:0000256" key="1">
    <source>
        <dbReference type="ARBA" id="ARBA00010211"/>
    </source>
</evidence>
<organism evidence="5 6">
    <name type="scientific">Geodia barretti</name>
    <name type="common">Barrett's horny sponge</name>
    <dbReference type="NCBI Taxonomy" id="519541"/>
    <lineage>
        <taxon>Eukaryota</taxon>
        <taxon>Metazoa</taxon>
        <taxon>Porifera</taxon>
        <taxon>Demospongiae</taxon>
        <taxon>Heteroscleromorpha</taxon>
        <taxon>Tetractinellida</taxon>
        <taxon>Astrophorina</taxon>
        <taxon>Geodiidae</taxon>
        <taxon>Geodia</taxon>
    </lineage>
</organism>
<dbReference type="PANTHER" id="PTHR42796:SF4">
    <property type="entry name" value="FUMARYLACETOACETATE HYDROLASE DOMAIN-CONTAINING PROTEIN 2A"/>
    <property type="match status" value="1"/>
</dbReference>
<evidence type="ECO:0000259" key="3">
    <source>
        <dbReference type="Pfam" id="PF01557"/>
    </source>
</evidence>
<proteinExistence type="inferred from homology"/>
<reference evidence="5" key="1">
    <citation type="submission" date="2023-03" db="EMBL/GenBank/DDBJ databases">
        <authorList>
            <person name="Steffen K."/>
            <person name="Cardenas P."/>
        </authorList>
    </citation>
    <scope>NUCLEOTIDE SEQUENCE</scope>
</reference>
<dbReference type="Gene3D" id="3.90.850.10">
    <property type="entry name" value="Fumarylacetoacetase-like, C-terminal domain"/>
    <property type="match status" value="1"/>
</dbReference>
<evidence type="ECO:0000313" key="6">
    <source>
        <dbReference type="Proteomes" id="UP001174909"/>
    </source>
</evidence>
<dbReference type="SUPFAM" id="SSF56529">
    <property type="entry name" value="FAH"/>
    <property type="match status" value="1"/>
</dbReference>
<evidence type="ECO:0000313" key="5">
    <source>
        <dbReference type="EMBL" id="CAI8018163.1"/>
    </source>
</evidence>
<comment type="similarity">
    <text evidence="1">Belongs to the FAH family.</text>
</comment>
<keyword evidence="2" id="KW-0479">Metal-binding</keyword>
<dbReference type="Proteomes" id="UP001174909">
    <property type="component" value="Unassembled WGS sequence"/>
</dbReference>
<dbReference type="Pfam" id="PF10370">
    <property type="entry name" value="Rv2993c-like_N"/>
    <property type="match status" value="1"/>
</dbReference>
<comment type="caution">
    <text evidence="5">The sequence shown here is derived from an EMBL/GenBank/DDBJ whole genome shotgun (WGS) entry which is preliminary data.</text>
</comment>